<name>A0A9P9HLM5_FUSRE</name>
<gene>
    <name evidence="1" type="ORF">BKA55DRAFT_562603</name>
</gene>
<dbReference type="AlphaFoldDB" id="A0A9P9HLM5"/>
<dbReference type="EMBL" id="JAGMUX010000005">
    <property type="protein sequence ID" value="KAH7259476.1"/>
    <property type="molecule type" value="Genomic_DNA"/>
</dbReference>
<reference evidence="1" key="1">
    <citation type="journal article" date="2021" name="Nat. Commun.">
        <title>Genetic determinants of endophytism in the Arabidopsis root mycobiome.</title>
        <authorList>
            <person name="Mesny F."/>
            <person name="Miyauchi S."/>
            <person name="Thiergart T."/>
            <person name="Pickel B."/>
            <person name="Atanasova L."/>
            <person name="Karlsson M."/>
            <person name="Huettel B."/>
            <person name="Barry K.W."/>
            <person name="Haridas S."/>
            <person name="Chen C."/>
            <person name="Bauer D."/>
            <person name="Andreopoulos W."/>
            <person name="Pangilinan J."/>
            <person name="LaButti K."/>
            <person name="Riley R."/>
            <person name="Lipzen A."/>
            <person name="Clum A."/>
            <person name="Drula E."/>
            <person name="Henrissat B."/>
            <person name="Kohler A."/>
            <person name="Grigoriev I.V."/>
            <person name="Martin F.M."/>
            <person name="Hacquard S."/>
        </authorList>
    </citation>
    <scope>NUCLEOTIDE SEQUENCE</scope>
    <source>
        <strain evidence="1">MPI-CAGE-AT-0023</strain>
    </source>
</reference>
<keyword evidence="2" id="KW-1185">Reference proteome</keyword>
<proteinExistence type="predicted"/>
<evidence type="ECO:0000313" key="1">
    <source>
        <dbReference type="EMBL" id="KAH7259476.1"/>
    </source>
</evidence>
<dbReference type="RefSeq" id="XP_046052184.1">
    <property type="nucleotide sequence ID" value="XM_046192306.1"/>
</dbReference>
<dbReference type="GeneID" id="70222260"/>
<organism evidence="1 2">
    <name type="scientific">Fusarium redolens</name>
    <dbReference type="NCBI Taxonomy" id="48865"/>
    <lineage>
        <taxon>Eukaryota</taxon>
        <taxon>Fungi</taxon>
        <taxon>Dikarya</taxon>
        <taxon>Ascomycota</taxon>
        <taxon>Pezizomycotina</taxon>
        <taxon>Sordariomycetes</taxon>
        <taxon>Hypocreomycetidae</taxon>
        <taxon>Hypocreales</taxon>
        <taxon>Nectriaceae</taxon>
        <taxon>Fusarium</taxon>
        <taxon>Fusarium redolens species complex</taxon>
    </lineage>
</organism>
<comment type="caution">
    <text evidence="1">The sequence shown here is derived from an EMBL/GenBank/DDBJ whole genome shotgun (WGS) entry which is preliminary data.</text>
</comment>
<sequence length="73" mass="8402">MQFLALLTTEKCTLKLPLIQSWQLHTHTHDPNPSMLTLFSYPTGKPVEQTNPELPTAEDLSHSRRRMFSIVIL</sequence>
<evidence type="ECO:0000313" key="2">
    <source>
        <dbReference type="Proteomes" id="UP000720189"/>
    </source>
</evidence>
<protein>
    <submittedName>
        <fullName evidence="1">Uncharacterized protein</fullName>
    </submittedName>
</protein>
<accession>A0A9P9HLM5</accession>
<dbReference type="Proteomes" id="UP000720189">
    <property type="component" value="Unassembled WGS sequence"/>
</dbReference>